<dbReference type="GO" id="GO:0016787">
    <property type="term" value="F:hydrolase activity"/>
    <property type="evidence" value="ECO:0007669"/>
    <property type="project" value="UniProtKB-KW"/>
</dbReference>
<organism evidence="3 4">
    <name type="scientific">Oharaeibacter diazotrophicus</name>
    <dbReference type="NCBI Taxonomy" id="1920512"/>
    <lineage>
        <taxon>Bacteria</taxon>
        <taxon>Pseudomonadati</taxon>
        <taxon>Pseudomonadota</taxon>
        <taxon>Alphaproteobacteria</taxon>
        <taxon>Hyphomicrobiales</taxon>
        <taxon>Pleomorphomonadaceae</taxon>
        <taxon>Oharaeibacter</taxon>
    </lineage>
</organism>
<evidence type="ECO:0000256" key="1">
    <source>
        <dbReference type="ARBA" id="ARBA00022801"/>
    </source>
</evidence>
<accession>A0A4R6R8I0</accession>
<name>A0A4R6R8I0_9HYPH</name>
<keyword evidence="4" id="KW-1185">Reference proteome</keyword>
<dbReference type="InterPro" id="IPR000073">
    <property type="entry name" value="AB_hydrolase_1"/>
</dbReference>
<keyword evidence="1 3" id="KW-0378">Hydrolase</keyword>
<dbReference type="RefSeq" id="WP_126540475.1">
    <property type="nucleotide sequence ID" value="NZ_BSPM01000002.1"/>
</dbReference>
<dbReference type="OrthoDB" id="7375358at2"/>
<dbReference type="AlphaFoldDB" id="A0A4R6R8I0"/>
<dbReference type="SUPFAM" id="SSF53474">
    <property type="entry name" value="alpha/beta-Hydrolases"/>
    <property type="match status" value="1"/>
</dbReference>
<dbReference type="Gene3D" id="3.40.50.1820">
    <property type="entry name" value="alpha/beta hydrolase"/>
    <property type="match status" value="1"/>
</dbReference>
<proteinExistence type="predicted"/>
<dbReference type="InterPro" id="IPR029058">
    <property type="entry name" value="AB_hydrolase_fold"/>
</dbReference>
<evidence type="ECO:0000313" key="4">
    <source>
        <dbReference type="Proteomes" id="UP000294547"/>
    </source>
</evidence>
<dbReference type="PANTHER" id="PTHR43798">
    <property type="entry name" value="MONOACYLGLYCEROL LIPASE"/>
    <property type="match status" value="1"/>
</dbReference>
<dbReference type="Pfam" id="PF00561">
    <property type="entry name" value="Abhydrolase_1"/>
    <property type="match status" value="1"/>
</dbReference>
<dbReference type="EMBL" id="SNXY01000011">
    <property type="protein sequence ID" value="TDP81887.1"/>
    <property type="molecule type" value="Genomic_DNA"/>
</dbReference>
<sequence>MTVRPFARDGLRLDLHDRGDGPALVLQHGLCGSAAAIADVADRLAGHRVLTLDCRGHGGSESGEASAFSIATFAGDVAAVIEAERLGPVALGGVSMGAAIATRLAVRRPALVRALVLVRPAWVADPNPANLSANVLVGDLLAAHPPAEARRLFEASDAARTLAAEAPDNLASLLGFFAREPIATTAALLTRISADGPGIPREDLAALAVPTLVIGTTRDAIHPMATAEALAAAIPGARLIVVHPKADDRARHAAEVAAAIADFLAALPGSATR</sequence>
<dbReference type="PANTHER" id="PTHR43798:SF31">
    <property type="entry name" value="AB HYDROLASE SUPERFAMILY PROTEIN YCLE"/>
    <property type="match status" value="1"/>
</dbReference>
<comment type="caution">
    <text evidence="3">The sequence shown here is derived from an EMBL/GenBank/DDBJ whole genome shotgun (WGS) entry which is preliminary data.</text>
</comment>
<feature type="domain" description="AB hydrolase-1" evidence="2">
    <location>
        <begin position="22"/>
        <end position="242"/>
    </location>
</feature>
<dbReference type="PRINTS" id="PR00111">
    <property type="entry name" value="ABHYDROLASE"/>
</dbReference>
<dbReference type="GO" id="GO:0016020">
    <property type="term" value="C:membrane"/>
    <property type="evidence" value="ECO:0007669"/>
    <property type="project" value="TreeGrafter"/>
</dbReference>
<dbReference type="InterPro" id="IPR050266">
    <property type="entry name" value="AB_hydrolase_sf"/>
</dbReference>
<protein>
    <submittedName>
        <fullName evidence="3">Alpha-beta hydrolase superfamily lysophospholipase</fullName>
    </submittedName>
</protein>
<gene>
    <name evidence="3" type="ORF">EDD54_4147</name>
</gene>
<dbReference type="Proteomes" id="UP000294547">
    <property type="component" value="Unassembled WGS sequence"/>
</dbReference>
<evidence type="ECO:0000259" key="2">
    <source>
        <dbReference type="Pfam" id="PF00561"/>
    </source>
</evidence>
<evidence type="ECO:0000313" key="3">
    <source>
        <dbReference type="EMBL" id="TDP81887.1"/>
    </source>
</evidence>
<reference evidence="3 4" key="1">
    <citation type="submission" date="2019-03" db="EMBL/GenBank/DDBJ databases">
        <title>Genomic Encyclopedia of Type Strains, Phase IV (KMG-IV): sequencing the most valuable type-strain genomes for metagenomic binning, comparative biology and taxonomic classification.</title>
        <authorList>
            <person name="Goeker M."/>
        </authorList>
    </citation>
    <scope>NUCLEOTIDE SEQUENCE [LARGE SCALE GENOMIC DNA]</scope>
    <source>
        <strain evidence="3 4">DSM 102969</strain>
    </source>
</reference>